<proteinExistence type="inferred from homology"/>
<dbReference type="CTD" id="567257"/>
<evidence type="ECO:0000256" key="13">
    <source>
        <dbReference type="ARBA" id="ARBA00023157"/>
    </source>
</evidence>
<comment type="subcellular location">
    <subcellularLocation>
        <location evidence="2">Membrane</location>
        <topology evidence="2">Single-pass type I membrane protein</topology>
    </subcellularLocation>
</comment>
<dbReference type="FunFam" id="2.60.40.10:FF:000746">
    <property type="entry name" value="Tissue factor"/>
    <property type="match status" value="1"/>
</dbReference>
<evidence type="ECO:0000256" key="4">
    <source>
        <dbReference type="ARBA" id="ARBA00011184"/>
    </source>
</evidence>
<feature type="domain" description="Interferon/interleukin receptor" evidence="20">
    <location>
        <begin position="129"/>
        <end position="235"/>
    </location>
</feature>
<comment type="subunit">
    <text evidence="4">Interacts with HSPE; the interaction, inhibited by heparin, promotes the generation of activated factor X and activates coagulation in the presence of activated factor VII.</text>
</comment>
<dbReference type="Proteomes" id="UP000515152">
    <property type="component" value="Chromosome 17"/>
</dbReference>
<dbReference type="RefSeq" id="XP_031439989.1">
    <property type="nucleotide sequence ID" value="XM_031584129.2"/>
</dbReference>
<evidence type="ECO:0000256" key="11">
    <source>
        <dbReference type="ARBA" id="ARBA00023136"/>
    </source>
</evidence>
<evidence type="ECO:0000256" key="1">
    <source>
        <dbReference type="ARBA" id="ARBA00002201"/>
    </source>
</evidence>
<keyword evidence="9 17" id="KW-1133">Transmembrane helix</keyword>
<dbReference type="GO" id="GO:0005886">
    <property type="term" value="C:plasma membrane"/>
    <property type="evidence" value="ECO:0007669"/>
    <property type="project" value="TreeGrafter"/>
</dbReference>
<dbReference type="PRINTS" id="PR00346">
    <property type="entry name" value="TISSUEFACTOR"/>
</dbReference>
<feature type="domain" description="Fibronectin type-III" evidence="19">
    <location>
        <begin position="10"/>
        <end position="107"/>
    </location>
</feature>
<dbReference type="Pfam" id="PF01108">
    <property type="entry name" value="Tissue_fac"/>
    <property type="match status" value="1"/>
</dbReference>
<protein>
    <recommendedName>
        <fullName evidence="5">Tissue factor</fullName>
    </recommendedName>
    <alternativeName>
        <fullName evidence="16">Coagulation factor III</fullName>
    </alternativeName>
</protein>
<gene>
    <name evidence="22" type="primary">f3a</name>
</gene>
<sequence length="287" mass="32102">MYPRGKETIWALGFFTLLLLNTVTGSFPKAQNVSWSSINFKTLLLWSPKPDGYSYTVEFSRLGQNRDRSPHCIQTSETECDLTQQLKNLKHIRETYTAVVQSESARGVPSDIVEPPYTESKKFCPYTDTLIGKPDFNFTVSGRKITINVIDPLTALFNGQNQRMSIRDIFGDDLQYSVMYRRAGSTGKKRQTSATNVIELANVDKGESYCLMVQAAIPSRGLDKQYGELSHTKCTPDNNKGIFDEYGIGAIAGVIFTILAIIIIAIVVMVVCCKRRRKEKSGKEGIV</sequence>
<dbReference type="KEGG" id="char:105889259"/>
<comment type="function">
    <text evidence="1">Initiates blood coagulation by forming a complex with circulating factor VII or VIIa. The [TF:VIIa] complex activates factors IX or X by specific limited proteolysis. TF plays a role in normal hemostasis by initiating the cell-surface assembly and propagation of the coagulation protease cascade.</text>
</comment>
<dbReference type="InterPro" id="IPR001187">
    <property type="entry name" value="Tissue_factor"/>
</dbReference>
<dbReference type="InterPro" id="IPR015373">
    <property type="entry name" value="Interferon/interleukin_rcp_dom"/>
</dbReference>
<dbReference type="SUPFAM" id="SSF49265">
    <property type="entry name" value="Fibronectin type III"/>
    <property type="match status" value="2"/>
</dbReference>
<evidence type="ECO:0000256" key="10">
    <source>
        <dbReference type="ARBA" id="ARBA00023084"/>
    </source>
</evidence>
<evidence type="ECO:0000256" key="2">
    <source>
        <dbReference type="ARBA" id="ARBA00004479"/>
    </source>
</evidence>
<evidence type="ECO:0000256" key="15">
    <source>
        <dbReference type="ARBA" id="ARBA00023288"/>
    </source>
</evidence>
<dbReference type="InterPro" id="IPR050650">
    <property type="entry name" value="Type-II_Cytokine-TF_Rcpt"/>
</dbReference>
<keyword evidence="14" id="KW-0325">Glycoprotein</keyword>
<evidence type="ECO:0000313" key="21">
    <source>
        <dbReference type="Proteomes" id="UP000515152"/>
    </source>
</evidence>
<dbReference type="InterPro" id="IPR003961">
    <property type="entry name" value="FN3_dom"/>
</dbReference>
<evidence type="ECO:0000256" key="6">
    <source>
        <dbReference type="ARBA" id="ARBA00022692"/>
    </source>
</evidence>
<dbReference type="InterPro" id="IPR036116">
    <property type="entry name" value="FN3_sf"/>
</dbReference>
<dbReference type="PANTHER" id="PTHR20859:SF22">
    <property type="entry name" value="TISSUE FACTOR"/>
    <property type="match status" value="1"/>
</dbReference>
<evidence type="ECO:0000256" key="9">
    <source>
        <dbReference type="ARBA" id="ARBA00022989"/>
    </source>
</evidence>
<dbReference type="PANTHER" id="PTHR20859">
    <property type="entry name" value="INTERFERON/INTERLEUKIN RECEPTOR"/>
    <property type="match status" value="1"/>
</dbReference>
<evidence type="ECO:0000256" key="16">
    <source>
        <dbReference type="ARBA" id="ARBA00031171"/>
    </source>
</evidence>
<name>A0A6P8GLH0_CLUHA</name>
<reference evidence="22" key="1">
    <citation type="submission" date="2025-08" db="UniProtKB">
        <authorList>
            <consortium name="RefSeq"/>
        </authorList>
    </citation>
    <scope>IDENTIFICATION</scope>
</reference>
<evidence type="ECO:0000256" key="5">
    <source>
        <dbReference type="ARBA" id="ARBA00018722"/>
    </source>
</evidence>
<dbReference type="GO" id="GO:0002040">
    <property type="term" value="P:sprouting angiogenesis"/>
    <property type="evidence" value="ECO:0007669"/>
    <property type="project" value="Ensembl"/>
</dbReference>
<dbReference type="AlphaFoldDB" id="A0A6P8GLH0"/>
<dbReference type="GO" id="GO:0004896">
    <property type="term" value="F:cytokine receptor activity"/>
    <property type="evidence" value="ECO:0007669"/>
    <property type="project" value="TreeGrafter"/>
</dbReference>
<feature type="chain" id="PRO_5028131909" description="Tissue factor" evidence="18">
    <location>
        <begin position="26"/>
        <end position="287"/>
    </location>
</feature>
<dbReference type="Gene3D" id="2.60.40.10">
    <property type="entry name" value="Immunoglobulins"/>
    <property type="match status" value="2"/>
</dbReference>
<keyword evidence="12" id="KW-0564">Palmitate</keyword>
<evidence type="ECO:0000256" key="14">
    <source>
        <dbReference type="ARBA" id="ARBA00023180"/>
    </source>
</evidence>
<comment type="similarity">
    <text evidence="3">Belongs to the tissue factor family.</text>
</comment>
<evidence type="ECO:0000256" key="8">
    <source>
        <dbReference type="ARBA" id="ARBA00022729"/>
    </source>
</evidence>
<dbReference type="GeneID" id="105889259"/>
<evidence type="ECO:0000256" key="12">
    <source>
        <dbReference type="ARBA" id="ARBA00023139"/>
    </source>
</evidence>
<feature type="transmembrane region" description="Helical" evidence="17">
    <location>
        <begin position="246"/>
        <end position="273"/>
    </location>
</feature>
<dbReference type="InterPro" id="IPR013783">
    <property type="entry name" value="Ig-like_fold"/>
</dbReference>
<keyword evidence="21" id="KW-1185">Reference proteome</keyword>
<accession>A0A6P8GLH0</accession>
<keyword evidence="8 18" id="KW-0732">Signal</keyword>
<organism evidence="21 22">
    <name type="scientific">Clupea harengus</name>
    <name type="common">Atlantic herring</name>
    <dbReference type="NCBI Taxonomy" id="7950"/>
    <lineage>
        <taxon>Eukaryota</taxon>
        <taxon>Metazoa</taxon>
        <taxon>Chordata</taxon>
        <taxon>Craniata</taxon>
        <taxon>Vertebrata</taxon>
        <taxon>Euteleostomi</taxon>
        <taxon>Actinopterygii</taxon>
        <taxon>Neopterygii</taxon>
        <taxon>Teleostei</taxon>
        <taxon>Clupei</taxon>
        <taxon>Clupeiformes</taxon>
        <taxon>Clupeoidei</taxon>
        <taxon>Clupeidae</taxon>
        <taxon>Clupea</taxon>
    </lineage>
</organism>
<evidence type="ECO:0000256" key="7">
    <source>
        <dbReference type="ARBA" id="ARBA00022696"/>
    </source>
</evidence>
<feature type="signal peptide" evidence="18">
    <location>
        <begin position="1"/>
        <end position="25"/>
    </location>
</feature>
<evidence type="ECO:0000259" key="20">
    <source>
        <dbReference type="Pfam" id="PF09294"/>
    </source>
</evidence>
<keyword evidence="13" id="KW-1015">Disulfide bond</keyword>
<evidence type="ECO:0000256" key="18">
    <source>
        <dbReference type="SAM" id="SignalP"/>
    </source>
</evidence>
<dbReference type="GO" id="GO:0007596">
    <property type="term" value="P:blood coagulation"/>
    <property type="evidence" value="ECO:0007669"/>
    <property type="project" value="UniProtKB-KW"/>
</dbReference>
<evidence type="ECO:0000313" key="22">
    <source>
        <dbReference type="RefSeq" id="XP_031439989.1"/>
    </source>
</evidence>
<keyword evidence="7" id="KW-0356">Hemostasis</keyword>
<evidence type="ECO:0000259" key="19">
    <source>
        <dbReference type="Pfam" id="PF01108"/>
    </source>
</evidence>
<keyword evidence="15" id="KW-0449">Lipoprotein</keyword>
<keyword evidence="11 17" id="KW-0472">Membrane</keyword>
<evidence type="ECO:0000256" key="17">
    <source>
        <dbReference type="SAM" id="Phobius"/>
    </source>
</evidence>
<dbReference type="Pfam" id="PF09294">
    <property type="entry name" value="Interfer-bind"/>
    <property type="match status" value="1"/>
</dbReference>
<dbReference type="OrthoDB" id="8942372at2759"/>
<keyword evidence="6 17" id="KW-0812">Transmembrane</keyword>
<evidence type="ECO:0000256" key="3">
    <source>
        <dbReference type="ARBA" id="ARBA00009197"/>
    </source>
</evidence>
<keyword evidence="10" id="KW-0094">Blood coagulation</keyword>